<dbReference type="EMBL" id="VCKX01000571">
    <property type="protein sequence ID" value="TMR09627.1"/>
    <property type="molecule type" value="Genomic_DNA"/>
</dbReference>
<feature type="domain" description="Condensation" evidence="1">
    <location>
        <begin position="11"/>
        <end position="439"/>
    </location>
</feature>
<dbReference type="Proteomes" id="UP000306628">
    <property type="component" value="Unassembled WGS sequence"/>
</dbReference>
<proteinExistence type="predicted"/>
<dbReference type="AlphaFoldDB" id="A0A5S4F109"/>
<dbReference type="PANTHER" id="PTHR45527">
    <property type="entry name" value="NONRIBOSOMAL PEPTIDE SYNTHETASE"/>
    <property type="match status" value="1"/>
</dbReference>
<dbReference type="Pfam" id="PF00668">
    <property type="entry name" value="Condensation"/>
    <property type="match status" value="1"/>
</dbReference>
<dbReference type="GO" id="GO:0008610">
    <property type="term" value="P:lipid biosynthetic process"/>
    <property type="evidence" value="ECO:0007669"/>
    <property type="project" value="UniProtKB-ARBA"/>
</dbReference>
<dbReference type="PANTHER" id="PTHR45527:SF1">
    <property type="entry name" value="FATTY ACID SYNTHASE"/>
    <property type="match status" value="1"/>
</dbReference>
<dbReference type="Gene3D" id="3.30.559.30">
    <property type="entry name" value="Nonribosomal peptide synthetase, condensation domain"/>
    <property type="match status" value="1"/>
</dbReference>
<sequence>MAAAHGELRELMSGQLAMWYAQRFAPDNWSFRIAEYMEIRGEVDLALLERAARRRLEEVETFRLRFRVIDGVPLQYVHDARDYPVPVIDVSSEPDPRAAAEEWMRADLHRPVNLEGGSLSATALIRLADDLVYWYSSVHHCAMDGQGGVLIATRGAELYTAYLEGRPAEDGAVEPVSVLFDADRAYRESADFEQDRQYWLDRLADLPIVTAGGSNRIRRAQQAPLRYTDDVTPSEAAGLKTAARRLRTSLAGLSIAAAALYQHRMTGERDVVIGIPVRARAGRREMAIPGMTSNILPLRLTIDPGTTAADLLRQTAQAIREGLRHQRYRYEDMHTDLRVAEGELCGLLVNVMSFDYDLRFGDCAITAHNLSTGTVNGIRIDLYDRSGLQVNVDVNPDLHDLDAAADVSRRYLSMLRWLAGAAGEDRVSGAELLDDEERRRVVEEWNDTGAEVRSGSLVGLFEE</sequence>
<gene>
    <name evidence="2" type="ORF">ETD85_61270</name>
</gene>
<keyword evidence="3" id="KW-1185">Reference proteome</keyword>
<dbReference type="Gene3D" id="3.30.559.10">
    <property type="entry name" value="Chloramphenicol acetyltransferase-like domain"/>
    <property type="match status" value="1"/>
</dbReference>
<evidence type="ECO:0000313" key="2">
    <source>
        <dbReference type="EMBL" id="TMR09627.1"/>
    </source>
</evidence>
<protein>
    <submittedName>
        <fullName evidence="2">Non-ribosomal peptide synthetase</fullName>
    </submittedName>
</protein>
<dbReference type="RefSeq" id="WP_240780163.1">
    <property type="nucleotide sequence ID" value="NZ_VCKX01000571.1"/>
</dbReference>
<feature type="non-terminal residue" evidence="2">
    <location>
        <position position="463"/>
    </location>
</feature>
<dbReference type="GO" id="GO:0005829">
    <property type="term" value="C:cytosol"/>
    <property type="evidence" value="ECO:0007669"/>
    <property type="project" value="TreeGrafter"/>
</dbReference>
<name>A0A5S4F109_9ACTN</name>
<comment type="caution">
    <text evidence="2">The sequence shown here is derived from an EMBL/GenBank/DDBJ whole genome shotgun (WGS) entry which is preliminary data.</text>
</comment>
<dbReference type="InterPro" id="IPR023213">
    <property type="entry name" value="CAT-like_dom_sf"/>
</dbReference>
<dbReference type="GO" id="GO:0043041">
    <property type="term" value="P:amino acid activation for nonribosomal peptide biosynthetic process"/>
    <property type="evidence" value="ECO:0007669"/>
    <property type="project" value="TreeGrafter"/>
</dbReference>
<dbReference type="GO" id="GO:0003824">
    <property type="term" value="F:catalytic activity"/>
    <property type="evidence" value="ECO:0007669"/>
    <property type="project" value="InterPro"/>
</dbReference>
<reference evidence="2 3" key="1">
    <citation type="submission" date="2019-05" db="EMBL/GenBank/DDBJ databases">
        <title>Draft genome sequence of Nonomuraea zeae DSM 100528.</title>
        <authorList>
            <person name="Saricaoglu S."/>
            <person name="Isik K."/>
        </authorList>
    </citation>
    <scope>NUCLEOTIDE SEQUENCE [LARGE SCALE GENOMIC DNA]</scope>
    <source>
        <strain evidence="2 3">DSM 100528</strain>
    </source>
</reference>
<dbReference type="GO" id="GO:0031177">
    <property type="term" value="F:phosphopantetheine binding"/>
    <property type="evidence" value="ECO:0007669"/>
    <property type="project" value="TreeGrafter"/>
</dbReference>
<evidence type="ECO:0000313" key="3">
    <source>
        <dbReference type="Proteomes" id="UP000306628"/>
    </source>
</evidence>
<dbReference type="GO" id="GO:0044550">
    <property type="term" value="P:secondary metabolite biosynthetic process"/>
    <property type="evidence" value="ECO:0007669"/>
    <property type="project" value="TreeGrafter"/>
</dbReference>
<accession>A0A5S4F109</accession>
<evidence type="ECO:0000259" key="1">
    <source>
        <dbReference type="Pfam" id="PF00668"/>
    </source>
</evidence>
<organism evidence="2 3">
    <name type="scientific">Nonomuraea zeae</name>
    <dbReference type="NCBI Taxonomy" id="1642303"/>
    <lineage>
        <taxon>Bacteria</taxon>
        <taxon>Bacillati</taxon>
        <taxon>Actinomycetota</taxon>
        <taxon>Actinomycetes</taxon>
        <taxon>Streptosporangiales</taxon>
        <taxon>Streptosporangiaceae</taxon>
        <taxon>Nonomuraea</taxon>
    </lineage>
</organism>
<dbReference type="SUPFAM" id="SSF52777">
    <property type="entry name" value="CoA-dependent acyltransferases"/>
    <property type="match status" value="2"/>
</dbReference>
<dbReference type="InterPro" id="IPR001242">
    <property type="entry name" value="Condensation_dom"/>
</dbReference>